<dbReference type="Pfam" id="PF00850">
    <property type="entry name" value="Hist_deacetyl"/>
    <property type="match status" value="1"/>
</dbReference>
<dbReference type="PRINTS" id="PR01270">
    <property type="entry name" value="HDASUPER"/>
</dbReference>
<evidence type="ECO:0000256" key="4">
    <source>
        <dbReference type="ARBA" id="ARBA00022627"/>
    </source>
</evidence>
<name>A0A380FYZ3_9STAP</name>
<accession>A0A380FYZ3</accession>
<proteinExistence type="inferred from homology"/>
<comment type="similarity">
    <text evidence="2">Belongs to the histone deacetylase family.</text>
</comment>
<dbReference type="GO" id="GO:0004407">
    <property type="term" value="F:histone deacetylase activity"/>
    <property type="evidence" value="ECO:0007669"/>
    <property type="project" value="TreeGrafter"/>
</dbReference>
<dbReference type="GO" id="GO:0040029">
    <property type="term" value="P:epigenetic regulation of gene expression"/>
    <property type="evidence" value="ECO:0007669"/>
    <property type="project" value="TreeGrafter"/>
</dbReference>
<dbReference type="Proteomes" id="UP000254047">
    <property type="component" value="Unassembled WGS sequence"/>
</dbReference>
<dbReference type="PRINTS" id="PR01272">
    <property type="entry name" value="ACUCPROTEIN"/>
</dbReference>
<evidence type="ECO:0000256" key="2">
    <source>
        <dbReference type="ARBA" id="ARBA00005947"/>
    </source>
</evidence>
<dbReference type="PANTHER" id="PTHR10625:SF10">
    <property type="entry name" value="HISTONE DEACETYLASE HDAC1"/>
    <property type="match status" value="1"/>
</dbReference>
<dbReference type="InterPro" id="IPR037138">
    <property type="entry name" value="His_deacetylse_dom_sf"/>
</dbReference>
<protein>
    <recommendedName>
        <fullName evidence="3">Acetoin utilization protein AcuC</fullName>
    </recommendedName>
</protein>
<dbReference type="InterPro" id="IPR003085">
    <property type="entry name" value="AcuC"/>
</dbReference>
<comment type="function">
    <text evidence="5">Role in growth on acetoin or butanediol. Involved in the breakdown of these compounds used as a carbon source.</text>
</comment>
<dbReference type="InterPro" id="IPR023696">
    <property type="entry name" value="Ureohydrolase_dom_sf"/>
</dbReference>
<evidence type="ECO:0000313" key="10">
    <source>
        <dbReference type="Proteomes" id="UP000297598"/>
    </source>
</evidence>
<dbReference type="GO" id="GO:0045150">
    <property type="term" value="P:acetoin catabolic process"/>
    <property type="evidence" value="ECO:0007669"/>
    <property type="project" value="UniProtKB-UniPathway"/>
</dbReference>
<sequence length="384" mass="44219">MVSKYKTGFVYSEELLNYRFNNDHPFNQMRLKLTTELLQNMNVLTEEHIIRPRIATEEELALVHQYDYIQAIKHASHGILSETEAQKYGLNTEDTFQFRHMHRHSARIVGGALNLADAIMDGTVQNGCHLGGGLHHSLPGRANGFCIYNDVAVTAQYLATHYHQRVMIIDTDAHHGDGTQWSFYTTNEIMCYSIHETGKFLFPGSGHYTERGEDLGFAYTVNLPLEPYTEHDNYLAVLRSTVKSVIESFKPDIILSVHGVDIHYLDPLTHLSCSLETLYEIPYIIKQFADDYTNGKVIMFGGGGYNIWQVVPRAWSHIFLALLNEPIRSGPLPEKWLTKWSTYSPVKLAKQWTEDYRDYQPVLRTKEISEKNLERAQRILDWYS</sequence>
<comment type="pathway">
    <text evidence="1">Ketone degradation; acetoin degradation.</text>
</comment>
<evidence type="ECO:0000256" key="1">
    <source>
        <dbReference type="ARBA" id="ARBA00005101"/>
    </source>
</evidence>
<reference evidence="7 9" key="1">
    <citation type="submission" date="2018-06" db="EMBL/GenBank/DDBJ databases">
        <authorList>
            <consortium name="Pathogen Informatics"/>
            <person name="Doyle S."/>
        </authorList>
    </citation>
    <scope>NUCLEOTIDE SEQUENCE [LARGE SCALE GENOMIC DNA]</scope>
    <source>
        <strain evidence="7 9">NCTC13830</strain>
    </source>
</reference>
<dbReference type="Proteomes" id="UP000297598">
    <property type="component" value="Unassembled WGS sequence"/>
</dbReference>
<dbReference type="SUPFAM" id="SSF52768">
    <property type="entry name" value="Arginase/deacetylase"/>
    <property type="match status" value="1"/>
</dbReference>
<evidence type="ECO:0000313" key="7">
    <source>
        <dbReference type="EMBL" id="SUM43955.1"/>
    </source>
</evidence>
<evidence type="ECO:0000313" key="8">
    <source>
        <dbReference type="EMBL" id="TGE17426.1"/>
    </source>
</evidence>
<dbReference type="InterPro" id="IPR000286">
    <property type="entry name" value="HDACs"/>
</dbReference>
<feature type="domain" description="Histone deacetylase" evidence="6">
    <location>
        <begin position="24"/>
        <end position="321"/>
    </location>
</feature>
<dbReference type="RefSeq" id="WP_103298912.1">
    <property type="nucleotide sequence ID" value="NZ_PPQT01000130.1"/>
</dbReference>
<dbReference type="UniPathway" id="UPA00040"/>
<evidence type="ECO:0000256" key="3">
    <source>
        <dbReference type="ARBA" id="ARBA00020218"/>
    </source>
</evidence>
<reference evidence="8 10" key="2">
    <citation type="submission" date="2019-04" db="EMBL/GenBank/DDBJ databases">
        <title>Genomic characterization of Staphylococcus petrasii strains.</title>
        <authorList>
            <person name="Vrbovska V."/>
            <person name="Kovarovic V."/>
            <person name="Maslanova I."/>
            <person name="Indrakova A."/>
            <person name="Petras P."/>
            <person name="Sedo O."/>
            <person name="Svec P."/>
            <person name="Fisarova L."/>
            <person name="Sedlacek I."/>
            <person name="Doskar J."/>
            <person name="Pantucek R."/>
        </authorList>
    </citation>
    <scope>NUCLEOTIDE SEQUENCE [LARGE SCALE GENOMIC DNA]</scope>
    <source>
        <strain evidence="8 10">P5404</strain>
    </source>
</reference>
<dbReference type="PANTHER" id="PTHR10625">
    <property type="entry name" value="HISTONE DEACETYLASE HDAC1-RELATED"/>
    <property type="match status" value="1"/>
</dbReference>
<keyword evidence="4" id="KW-0006">Acetoin catabolism</keyword>
<dbReference type="OrthoDB" id="9808367at2"/>
<organism evidence="7 9">
    <name type="scientific">Staphylococcus petrasii</name>
    <dbReference type="NCBI Taxonomy" id="1276936"/>
    <lineage>
        <taxon>Bacteria</taxon>
        <taxon>Bacillati</taxon>
        <taxon>Bacillota</taxon>
        <taxon>Bacilli</taxon>
        <taxon>Bacillales</taxon>
        <taxon>Staphylococcaceae</taxon>
        <taxon>Staphylococcus</taxon>
    </lineage>
</organism>
<dbReference type="EMBL" id="SRLS01000008">
    <property type="protein sequence ID" value="TGE17426.1"/>
    <property type="molecule type" value="Genomic_DNA"/>
</dbReference>
<dbReference type="EMBL" id="UHDO01000001">
    <property type="protein sequence ID" value="SUM43955.1"/>
    <property type="molecule type" value="Genomic_DNA"/>
</dbReference>
<dbReference type="InterPro" id="IPR023801">
    <property type="entry name" value="His_deacetylse_dom"/>
</dbReference>
<evidence type="ECO:0000256" key="5">
    <source>
        <dbReference type="ARBA" id="ARBA00024669"/>
    </source>
</evidence>
<dbReference type="AlphaFoldDB" id="A0A380FYZ3"/>
<dbReference type="Gene3D" id="3.40.800.20">
    <property type="entry name" value="Histone deacetylase domain"/>
    <property type="match status" value="1"/>
</dbReference>
<evidence type="ECO:0000259" key="6">
    <source>
        <dbReference type="Pfam" id="PF00850"/>
    </source>
</evidence>
<dbReference type="CDD" id="cd09994">
    <property type="entry name" value="HDAC_AcuC_like"/>
    <property type="match status" value="1"/>
</dbReference>
<evidence type="ECO:0000313" key="9">
    <source>
        <dbReference type="Proteomes" id="UP000254047"/>
    </source>
</evidence>
<gene>
    <name evidence="7" type="primary">acuC</name>
    <name evidence="8" type="ORF">BJR09_06415</name>
    <name evidence="7" type="ORF">NCTC13830_01341</name>
</gene>
<keyword evidence="10" id="KW-1185">Reference proteome</keyword>